<evidence type="ECO:0000313" key="1">
    <source>
        <dbReference type="EMBL" id="WNM27296.1"/>
    </source>
</evidence>
<dbReference type="EMBL" id="CP134880">
    <property type="protein sequence ID" value="WNM27296.1"/>
    <property type="molecule type" value="Genomic_DNA"/>
</dbReference>
<dbReference type="SUPFAM" id="SSF53474">
    <property type="entry name" value="alpha/beta-Hydrolases"/>
    <property type="match status" value="1"/>
</dbReference>
<dbReference type="Gene3D" id="3.40.50.1820">
    <property type="entry name" value="alpha/beta hydrolase"/>
    <property type="match status" value="1"/>
</dbReference>
<name>A0AA96FEW9_9MICO</name>
<evidence type="ECO:0008006" key="2">
    <source>
        <dbReference type="Google" id="ProtNLM"/>
    </source>
</evidence>
<reference evidence="1" key="1">
    <citation type="submission" date="2023-09" db="EMBL/GenBank/DDBJ databases">
        <title>Demequina sp. a novel bacteria isolated from Capsicum annuum.</title>
        <authorList>
            <person name="Humaira Z."/>
            <person name="Lee J."/>
            <person name="Cho D."/>
        </authorList>
    </citation>
    <scope>NUCLEOTIDE SEQUENCE</scope>
    <source>
        <strain evidence="1">PMTSA13</strain>
    </source>
</reference>
<protein>
    <recommendedName>
        <fullName evidence="2">Alpha/beta hydrolase family protein</fullName>
    </recommendedName>
</protein>
<dbReference type="InterPro" id="IPR029058">
    <property type="entry name" value="AB_hydrolase_fold"/>
</dbReference>
<sequence length="402" mass="41672">MRDAGDPLLACANALRAEADRWDAAASGLHADVGIGLAADELEAAQEELGRDARDLARLRRAVADQLQVAGHALSSLPPTHARTPLQEEVAHRTLAQAARALSALDRPRALHTSRRATLPLVGAAASLLWTPAALFLGWRLGTEVFAPSPTVQRLRPGGPEGSDAAQARLDAARPRDVADLISACALVDAMGRDQRAVVDVARVTPASGDEVWILTLPSTQDWVVPHGDAPAPNDLDAILDLALMPQVASAYREGVEEAVRQAGIPAGAPVLVVGFSLGGMLAADLARSGLGNVSVEALVVAGSPIDTADDPPGMPVLSLVHDGDTVPAMDLAPEGDGPLRITVTDSVPPGAQAHSATTYAATAQAHDGDGSLSAPFARFLATDESTQVVHQQFQIVEASRE</sequence>
<dbReference type="AlphaFoldDB" id="A0AA96FEW9"/>
<organism evidence="1">
    <name type="scientific">Demequina capsici</name>
    <dbReference type="NCBI Taxonomy" id="3075620"/>
    <lineage>
        <taxon>Bacteria</taxon>
        <taxon>Bacillati</taxon>
        <taxon>Actinomycetota</taxon>
        <taxon>Actinomycetes</taxon>
        <taxon>Micrococcales</taxon>
        <taxon>Demequinaceae</taxon>
        <taxon>Demequina</taxon>
    </lineage>
</organism>
<dbReference type="RefSeq" id="WP_313543254.1">
    <property type="nucleotide sequence ID" value="NZ_CP134880.1"/>
</dbReference>
<dbReference type="KEGG" id="dcp:RN607_13985"/>
<accession>A0AA96FEW9</accession>
<proteinExistence type="predicted"/>
<dbReference type="Proteomes" id="UP001303408">
    <property type="component" value="Chromosome"/>
</dbReference>
<gene>
    <name evidence="1" type="ORF">RN607_13985</name>
</gene>